<sequence>MLRHTFALMVLQATKDMRKVSLWLGHASVQTTEMYTRIDPSVKLEALESVVAPRLRSARFRATGKLIASLNAAPFMHRRKATGR</sequence>
<name>A0A4R0X4X7_9BURK</name>
<dbReference type="InterPro" id="IPR002104">
    <property type="entry name" value="Integrase_catalytic"/>
</dbReference>
<dbReference type="EMBL" id="MWML01000204">
    <property type="protein sequence ID" value="TCG04994.1"/>
    <property type="molecule type" value="Genomic_DNA"/>
</dbReference>
<dbReference type="Gene3D" id="1.10.443.10">
    <property type="entry name" value="Intergrase catalytic core"/>
    <property type="match status" value="1"/>
</dbReference>
<dbReference type="GO" id="GO:0003677">
    <property type="term" value="F:DNA binding"/>
    <property type="evidence" value="ECO:0007669"/>
    <property type="project" value="InterPro"/>
</dbReference>
<accession>A0A4R0X4X7</accession>
<comment type="caution">
    <text evidence="3">The sequence shown here is derived from an EMBL/GenBank/DDBJ whole genome shotgun (WGS) entry which is preliminary data.</text>
</comment>
<dbReference type="GO" id="GO:0015074">
    <property type="term" value="P:DNA integration"/>
    <property type="evidence" value="ECO:0007669"/>
    <property type="project" value="InterPro"/>
</dbReference>
<gene>
    <name evidence="3" type="ORF">BZM27_36975</name>
</gene>
<keyword evidence="1" id="KW-0233">DNA recombination</keyword>
<dbReference type="AlphaFoldDB" id="A0A4R0X4X7"/>
<evidence type="ECO:0000256" key="1">
    <source>
        <dbReference type="ARBA" id="ARBA00023172"/>
    </source>
</evidence>
<evidence type="ECO:0000313" key="4">
    <source>
        <dbReference type="Proteomes" id="UP000294200"/>
    </source>
</evidence>
<evidence type="ECO:0000259" key="2">
    <source>
        <dbReference type="PROSITE" id="PS51898"/>
    </source>
</evidence>
<keyword evidence="4" id="KW-1185">Reference proteome</keyword>
<feature type="domain" description="Tyr recombinase" evidence="2">
    <location>
        <begin position="1"/>
        <end position="48"/>
    </location>
</feature>
<dbReference type="InterPro" id="IPR011010">
    <property type="entry name" value="DNA_brk_join_enz"/>
</dbReference>
<protein>
    <recommendedName>
        <fullName evidence="2">Tyr recombinase domain-containing protein</fullName>
    </recommendedName>
</protein>
<dbReference type="Pfam" id="PF00589">
    <property type="entry name" value="Phage_integrase"/>
    <property type="match status" value="1"/>
</dbReference>
<evidence type="ECO:0000313" key="3">
    <source>
        <dbReference type="EMBL" id="TCG04994.1"/>
    </source>
</evidence>
<dbReference type="InterPro" id="IPR013762">
    <property type="entry name" value="Integrase-like_cat_sf"/>
</dbReference>
<dbReference type="PROSITE" id="PS51898">
    <property type="entry name" value="TYR_RECOMBINASE"/>
    <property type="match status" value="1"/>
</dbReference>
<dbReference type="SUPFAM" id="SSF56349">
    <property type="entry name" value="DNA breaking-rejoining enzymes"/>
    <property type="match status" value="1"/>
</dbReference>
<proteinExistence type="predicted"/>
<reference evidence="3 4" key="1">
    <citation type="submission" date="2017-02" db="EMBL/GenBank/DDBJ databases">
        <title>Paraburkholderia sophoroidis sp. nov. and Paraburkholderia steynii sp. nov. rhizobial symbionts of the fynbos legume Hypocalyptus sophoroides.</title>
        <authorList>
            <person name="Steenkamp E.T."/>
            <person name="Beukes C.W."/>
            <person name="Van Zyl E."/>
            <person name="Avontuur J."/>
            <person name="Chan W.Y."/>
            <person name="Hassen A."/>
            <person name="Palmer M."/>
            <person name="Mthombeni L."/>
            <person name="Phalane F."/>
            <person name="Sereme K."/>
            <person name="Venter S.N."/>
        </authorList>
    </citation>
    <scope>NUCLEOTIDE SEQUENCE [LARGE SCALE GENOMIC DNA]</scope>
    <source>
        <strain evidence="3 4">HC1.1ba</strain>
    </source>
</reference>
<dbReference type="Proteomes" id="UP000294200">
    <property type="component" value="Unassembled WGS sequence"/>
</dbReference>
<organism evidence="3 4">
    <name type="scientific">Paraburkholderia steynii</name>
    <dbReference type="NCBI Taxonomy" id="1245441"/>
    <lineage>
        <taxon>Bacteria</taxon>
        <taxon>Pseudomonadati</taxon>
        <taxon>Pseudomonadota</taxon>
        <taxon>Betaproteobacteria</taxon>
        <taxon>Burkholderiales</taxon>
        <taxon>Burkholderiaceae</taxon>
        <taxon>Paraburkholderia</taxon>
    </lineage>
</organism>
<dbReference type="GO" id="GO:0006310">
    <property type="term" value="P:DNA recombination"/>
    <property type="evidence" value="ECO:0007669"/>
    <property type="project" value="UniProtKB-KW"/>
</dbReference>